<keyword evidence="2" id="KW-1185">Reference proteome</keyword>
<dbReference type="Proteomes" id="UP001642360">
    <property type="component" value="Unassembled WGS sequence"/>
</dbReference>
<dbReference type="AlphaFoldDB" id="A0ABC8TFS2"/>
<sequence>MDSEAQVAAKDLMDIKISLSAKPKKSPDLGEKREIIEEVLSGVFSTTKKWRRRHKVSLATFLSNPLEVNKGKQKQGYAGGAMGTDLEVILQKRSN</sequence>
<dbReference type="EMBL" id="CAUOFW020004724">
    <property type="protein sequence ID" value="CAK9166977.1"/>
    <property type="molecule type" value="Genomic_DNA"/>
</dbReference>
<evidence type="ECO:0000313" key="2">
    <source>
        <dbReference type="Proteomes" id="UP001642360"/>
    </source>
</evidence>
<reference evidence="1 2" key="1">
    <citation type="submission" date="2024-02" db="EMBL/GenBank/DDBJ databases">
        <authorList>
            <person name="Vignale AGUSTIN F."/>
            <person name="Sosa J E."/>
            <person name="Modenutti C."/>
        </authorList>
    </citation>
    <scope>NUCLEOTIDE SEQUENCE [LARGE SCALE GENOMIC DNA]</scope>
</reference>
<organism evidence="1 2">
    <name type="scientific">Ilex paraguariensis</name>
    <name type="common">yerba mate</name>
    <dbReference type="NCBI Taxonomy" id="185542"/>
    <lineage>
        <taxon>Eukaryota</taxon>
        <taxon>Viridiplantae</taxon>
        <taxon>Streptophyta</taxon>
        <taxon>Embryophyta</taxon>
        <taxon>Tracheophyta</taxon>
        <taxon>Spermatophyta</taxon>
        <taxon>Magnoliopsida</taxon>
        <taxon>eudicotyledons</taxon>
        <taxon>Gunneridae</taxon>
        <taxon>Pentapetalae</taxon>
        <taxon>asterids</taxon>
        <taxon>campanulids</taxon>
        <taxon>Aquifoliales</taxon>
        <taxon>Aquifoliaceae</taxon>
        <taxon>Ilex</taxon>
    </lineage>
</organism>
<protein>
    <submittedName>
        <fullName evidence="1">Uncharacterized protein</fullName>
    </submittedName>
</protein>
<name>A0ABC8TFS2_9AQUA</name>
<comment type="caution">
    <text evidence="1">The sequence shown here is derived from an EMBL/GenBank/DDBJ whole genome shotgun (WGS) entry which is preliminary data.</text>
</comment>
<evidence type="ECO:0000313" key="1">
    <source>
        <dbReference type="EMBL" id="CAK9166977.1"/>
    </source>
</evidence>
<proteinExistence type="predicted"/>
<feature type="non-terminal residue" evidence="1">
    <location>
        <position position="95"/>
    </location>
</feature>
<accession>A0ABC8TFS2</accession>
<gene>
    <name evidence="1" type="ORF">ILEXP_LOCUS36222</name>
</gene>